<sequence length="764" mass="83937">MLRFGFMSSYNVWTKHGEEGVMMEDGDEEEDNDDQYRSMFSECDDTAMEDNEEEGGEEQAADDPVDDDLRRAISDARRDCGMDKERLQFDKMLEDHHKLLYPAALAGVQIRAGLLTVDGERVVTALVDRVLGMDYINDNTGYFASGGKYPKKKHTVELGSFRVYYGTVPERQRLSPVLVAPDPPRSALSSGRAAGSVEVLVVGAGDAGKGAAAEAAATTKSTRTAKPPTERDQVAAGTSAAPPETPLQAAMSVLARPIAQNIDPAAAQAELEAQRQRLLENGKDIIRAQRELNLTLREYNAAHGFASVSAHQARQPENRLRGRNLEQDLRKEILTGKSASASVSIVEKPKYSSPDKTLKAARAAVELCESLIGDALVRQQDRVKELLDMIEVQNAEQQAKINKAVASKSLRSARNAGSKSHGQASSPHPDKRKEKTNAQQMTVYDPVLAGKQQAGVGKQQAGRYEAGRKNQGETHALAGNGNAAKEYAGREGSGQNFRAAKAAYVEEEMPPPRYRQARAAAPERYEEVDSGAERVVVYRNPLGGRLGERCLPDRDARHRLDRVYLSEIIEAEGPPGPKCFGPRIMKEGPPVRNFQLPRDTKTYDGTTKPEDWLADYVTAVYVAGGGGTVAGGGNRRWAESALTSFLCENRNIFAWSTDDLVGVVLAEHCLNVRKDAKTVRQPLRRFAEDRKKIIGEEVTKLLVAGFILEVLHTEWLANPVMVEKKKEENLEAKAPKVWRMCIDYTNLNKACPKDPFPAPDRSSD</sequence>
<feature type="compositionally biased region" description="Acidic residues" evidence="1">
    <location>
        <begin position="42"/>
        <end position="66"/>
    </location>
</feature>
<feature type="region of interest" description="Disordered" evidence="1">
    <location>
        <begin position="405"/>
        <end position="437"/>
    </location>
</feature>
<evidence type="ECO:0000256" key="1">
    <source>
        <dbReference type="SAM" id="MobiDB-lite"/>
    </source>
</evidence>
<dbReference type="InterPro" id="IPR043502">
    <property type="entry name" value="DNA/RNA_pol_sf"/>
</dbReference>
<feature type="compositionally biased region" description="Acidic residues" evidence="1">
    <location>
        <begin position="21"/>
        <end position="33"/>
    </location>
</feature>
<dbReference type="Proteomes" id="UP001231189">
    <property type="component" value="Unassembled WGS sequence"/>
</dbReference>
<dbReference type="SUPFAM" id="SSF56672">
    <property type="entry name" value="DNA/RNA polymerases"/>
    <property type="match status" value="1"/>
</dbReference>
<accession>A0AAD8QG84</accession>
<feature type="compositionally biased region" description="Polar residues" evidence="1">
    <location>
        <begin position="409"/>
        <end position="426"/>
    </location>
</feature>
<dbReference type="EMBL" id="JAUUTY010000566">
    <property type="protein sequence ID" value="KAK1600778.1"/>
    <property type="molecule type" value="Genomic_DNA"/>
</dbReference>
<dbReference type="AlphaFoldDB" id="A0AAD8QG84"/>
<comment type="caution">
    <text evidence="2">The sequence shown here is derived from an EMBL/GenBank/DDBJ whole genome shotgun (WGS) entry which is preliminary data.</text>
</comment>
<name>A0AAD8QG84_LOLMU</name>
<feature type="compositionally biased region" description="Low complexity" evidence="1">
    <location>
        <begin position="213"/>
        <end position="226"/>
    </location>
</feature>
<gene>
    <name evidence="2" type="ORF">QYE76_017989</name>
</gene>
<evidence type="ECO:0000313" key="3">
    <source>
        <dbReference type="Proteomes" id="UP001231189"/>
    </source>
</evidence>
<dbReference type="PANTHER" id="PTHR24559">
    <property type="entry name" value="TRANSPOSON TY3-I GAG-POL POLYPROTEIN"/>
    <property type="match status" value="1"/>
</dbReference>
<keyword evidence="3" id="KW-1185">Reference proteome</keyword>
<protein>
    <submittedName>
        <fullName evidence="2">Uncharacterized protein</fullName>
    </submittedName>
</protein>
<organism evidence="2 3">
    <name type="scientific">Lolium multiflorum</name>
    <name type="common">Italian ryegrass</name>
    <name type="synonym">Lolium perenne subsp. multiflorum</name>
    <dbReference type="NCBI Taxonomy" id="4521"/>
    <lineage>
        <taxon>Eukaryota</taxon>
        <taxon>Viridiplantae</taxon>
        <taxon>Streptophyta</taxon>
        <taxon>Embryophyta</taxon>
        <taxon>Tracheophyta</taxon>
        <taxon>Spermatophyta</taxon>
        <taxon>Magnoliopsida</taxon>
        <taxon>Liliopsida</taxon>
        <taxon>Poales</taxon>
        <taxon>Poaceae</taxon>
        <taxon>BOP clade</taxon>
        <taxon>Pooideae</taxon>
        <taxon>Poodae</taxon>
        <taxon>Poeae</taxon>
        <taxon>Poeae Chloroplast Group 2 (Poeae type)</taxon>
        <taxon>Loliodinae</taxon>
        <taxon>Loliinae</taxon>
        <taxon>Lolium</taxon>
    </lineage>
</organism>
<dbReference type="Gene3D" id="3.10.10.10">
    <property type="entry name" value="HIV Type 1 Reverse Transcriptase, subunit A, domain 1"/>
    <property type="match status" value="1"/>
</dbReference>
<evidence type="ECO:0000313" key="2">
    <source>
        <dbReference type="EMBL" id="KAK1600778.1"/>
    </source>
</evidence>
<feature type="region of interest" description="Disordered" evidence="1">
    <location>
        <begin position="21"/>
        <end position="66"/>
    </location>
</feature>
<dbReference type="PANTHER" id="PTHR24559:SF444">
    <property type="entry name" value="REVERSE TRANSCRIPTASE DOMAIN-CONTAINING PROTEIN"/>
    <property type="match status" value="1"/>
</dbReference>
<proteinExistence type="predicted"/>
<dbReference type="InterPro" id="IPR053134">
    <property type="entry name" value="RNA-dir_DNA_polymerase"/>
</dbReference>
<reference evidence="2" key="1">
    <citation type="submission" date="2023-07" db="EMBL/GenBank/DDBJ databases">
        <title>A chromosome-level genome assembly of Lolium multiflorum.</title>
        <authorList>
            <person name="Chen Y."/>
            <person name="Copetti D."/>
            <person name="Kolliker R."/>
            <person name="Studer B."/>
        </authorList>
    </citation>
    <scope>NUCLEOTIDE SEQUENCE</scope>
    <source>
        <strain evidence="2">02402/16</strain>
        <tissue evidence="2">Leaf</tissue>
    </source>
</reference>
<feature type="region of interest" description="Disordered" evidence="1">
    <location>
        <begin position="213"/>
        <end position="244"/>
    </location>
</feature>